<dbReference type="Gene3D" id="3.30.70.100">
    <property type="match status" value="2"/>
</dbReference>
<comment type="subcellular location">
    <subcellularLocation>
        <location evidence="10">Cell membrane</location>
    </subcellularLocation>
    <subcellularLocation>
        <location evidence="1">Membrane</location>
    </subcellularLocation>
</comment>
<comment type="similarity">
    <text evidence="2 10">Belongs to the cation transport ATPase (P-type) (TC 3.A.3) family. Type IB subfamily.</text>
</comment>
<dbReference type="GO" id="GO:0005886">
    <property type="term" value="C:plasma membrane"/>
    <property type="evidence" value="ECO:0007669"/>
    <property type="project" value="UniProtKB-SubCell"/>
</dbReference>
<evidence type="ECO:0000256" key="6">
    <source>
        <dbReference type="ARBA" id="ARBA00022989"/>
    </source>
</evidence>
<dbReference type="InterPro" id="IPR023214">
    <property type="entry name" value="HAD_sf"/>
</dbReference>
<keyword evidence="3 10" id="KW-0812">Transmembrane</keyword>
<keyword evidence="6 10" id="KW-1133">Transmembrane helix</keyword>
<dbReference type="SFLD" id="SFLDF00027">
    <property type="entry name" value="p-type_atpase"/>
    <property type="match status" value="1"/>
</dbReference>
<protein>
    <recommendedName>
        <fullName evidence="8">P-type Zn(2+) transporter</fullName>
        <ecNumber evidence="8">7.2.2.12</ecNumber>
    </recommendedName>
</protein>
<feature type="transmembrane region" description="Helical" evidence="10">
    <location>
        <begin position="268"/>
        <end position="286"/>
    </location>
</feature>
<evidence type="ECO:0000256" key="3">
    <source>
        <dbReference type="ARBA" id="ARBA00022692"/>
    </source>
</evidence>
<dbReference type="InterPro" id="IPR027256">
    <property type="entry name" value="P-typ_ATPase_IB"/>
</dbReference>
<dbReference type="PANTHER" id="PTHR48085:SF5">
    <property type="entry name" value="CADMIUM_ZINC-TRANSPORTING ATPASE HMA4-RELATED"/>
    <property type="match status" value="1"/>
</dbReference>
<keyword evidence="10" id="KW-1003">Cell membrane</keyword>
<dbReference type="InterPro" id="IPR008250">
    <property type="entry name" value="ATPase_P-typ_transduc_dom_A_sf"/>
</dbReference>
<keyword evidence="7 10" id="KW-0472">Membrane</keyword>
<keyword evidence="5" id="KW-1278">Translocase</keyword>
<dbReference type="InterPro" id="IPR059000">
    <property type="entry name" value="ATPase_P-type_domA"/>
</dbReference>
<dbReference type="NCBIfam" id="TIGR01494">
    <property type="entry name" value="ATPase_P-type"/>
    <property type="match status" value="2"/>
</dbReference>
<dbReference type="Proteomes" id="UP000322699">
    <property type="component" value="Unassembled WGS sequence"/>
</dbReference>
<dbReference type="AlphaFoldDB" id="A0A5B1CFG9"/>
<evidence type="ECO:0000256" key="2">
    <source>
        <dbReference type="ARBA" id="ARBA00006024"/>
    </source>
</evidence>
<reference evidence="13 14" key="1">
    <citation type="submission" date="2019-08" db="EMBL/GenBank/DDBJ databases">
        <title>Deep-cultivation of Planctomycetes and their phenomic and genomic characterization uncovers novel biology.</title>
        <authorList>
            <person name="Wiegand S."/>
            <person name="Jogler M."/>
            <person name="Boedeker C."/>
            <person name="Pinto D."/>
            <person name="Vollmers J."/>
            <person name="Rivas-Marin E."/>
            <person name="Kohn T."/>
            <person name="Peeters S.H."/>
            <person name="Heuer A."/>
            <person name="Rast P."/>
            <person name="Oberbeckmann S."/>
            <person name="Bunk B."/>
            <person name="Jeske O."/>
            <person name="Meyerdierks A."/>
            <person name="Storesund J.E."/>
            <person name="Kallscheuer N."/>
            <person name="Luecker S."/>
            <person name="Lage O.M."/>
            <person name="Pohl T."/>
            <person name="Merkel B.J."/>
            <person name="Hornburger P."/>
            <person name="Mueller R.-W."/>
            <person name="Bruemmer F."/>
            <person name="Labrenz M."/>
            <person name="Spormann A.M."/>
            <person name="Op Den Camp H."/>
            <person name="Overmann J."/>
            <person name="Amann R."/>
            <person name="Jetten M.S.M."/>
            <person name="Mascher T."/>
            <person name="Medema M.H."/>
            <person name="Devos D.P."/>
            <person name="Kaster A.-K."/>
            <person name="Ovreas L."/>
            <person name="Rohde M."/>
            <person name="Galperin M.Y."/>
            <person name="Jogler C."/>
        </authorList>
    </citation>
    <scope>NUCLEOTIDE SEQUENCE [LARGE SCALE GENOMIC DNA]</scope>
    <source>
        <strain evidence="13 14">LF1</strain>
    </source>
</reference>
<dbReference type="InterPro" id="IPR023299">
    <property type="entry name" value="ATPase_P-typ_cyto_dom_N"/>
</dbReference>
<feature type="transmembrane region" description="Helical" evidence="10">
    <location>
        <begin position="806"/>
        <end position="824"/>
    </location>
</feature>
<evidence type="ECO:0000256" key="4">
    <source>
        <dbReference type="ARBA" id="ARBA00022723"/>
    </source>
</evidence>
<evidence type="ECO:0000256" key="11">
    <source>
        <dbReference type="SAM" id="MobiDB-lite"/>
    </source>
</evidence>
<evidence type="ECO:0000256" key="7">
    <source>
        <dbReference type="ARBA" id="ARBA00023136"/>
    </source>
</evidence>
<evidence type="ECO:0000256" key="9">
    <source>
        <dbReference type="ARBA" id="ARBA00047308"/>
    </source>
</evidence>
<evidence type="ECO:0000313" key="14">
    <source>
        <dbReference type="Proteomes" id="UP000322699"/>
    </source>
</evidence>
<evidence type="ECO:0000256" key="5">
    <source>
        <dbReference type="ARBA" id="ARBA00022967"/>
    </source>
</evidence>
<dbReference type="PANTHER" id="PTHR48085">
    <property type="entry name" value="CADMIUM/ZINC-TRANSPORTING ATPASE HMA2-RELATED"/>
    <property type="match status" value="1"/>
</dbReference>
<dbReference type="GO" id="GO:0016463">
    <property type="term" value="F:P-type zinc transporter activity"/>
    <property type="evidence" value="ECO:0007669"/>
    <property type="project" value="UniProtKB-EC"/>
</dbReference>
<accession>A0A5B1CFG9</accession>
<evidence type="ECO:0000313" key="13">
    <source>
        <dbReference type="EMBL" id="KAA1258233.1"/>
    </source>
</evidence>
<gene>
    <name evidence="13" type="primary">cadA</name>
    <name evidence="13" type="ORF">LF1_07490</name>
</gene>
<evidence type="ECO:0000256" key="8">
    <source>
        <dbReference type="ARBA" id="ARBA00039097"/>
    </source>
</evidence>
<dbReference type="SFLD" id="SFLDS00003">
    <property type="entry name" value="Haloacid_Dehalogenase"/>
    <property type="match status" value="1"/>
</dbReference>
<keyword evidence="14" id="KW-1185">Reference proteome</keyword>
<keyword evidence="4 10" id="KW-0479">Metal-binding</keyword>
<evidence type="ECO:0000256" key="1">
    <source>
        <dbReference type="ARBA" id="ARBA00004370"/>
    </source>
</evidence>
<dbReference type="Pfam" id="PF00702">
    <property type="entry name" value="Hydrolase"/>
    <property type="match status" value="1"/>
</dbReference>
<sequence>MRLALVGLGAAFIDRQKTTSPMIDNKSRFQVNAILPGVHDDDDRCMPRFIDLVSAKRGVDKVHVVENEAMSSGDTETTSFCIHFDPDAISVSEVRQFAHQVGAELDQRYGHWHKRILPMHARRASAIESRLARITGVIESVVAPDGAVRVEYDRQATDASAIETALEEWSSSDSQARNEHEAQRHDEEGHEDDHGHAGHDHAHGGIFGPKSELIFAVLCGVFLLVGWLIETFAELNEWIPLGCYIAAYLFGGYYTVTEAIEKIRAGKFEIDFLMIMAAAGAASLGAWAEGALLLFLFSIGHALEGYAMGRAKRAIEALSELAPKTARVRRDGNESEVPVEDLVVGDIVIIKPDERVPADGFVIVGDSSVNQAPITGESVPVDKRPVDDVAAAASDPESLPPEHRAFAGTINQSGSLEIQVTKLASENTLARVVTMVSEAETRVSPTQKFTKKFERYFVPSVIAGVVLLMFAPLVIEETFSESFYRAMAVLVAASPCALAIATPSAVLSGVARAARGGILVKGGGPLESLGSLDSIAFDKTGTLTEGEPKVTDVRTADGVDENELLRNAIAVEDLSKHPLAKAVVRDGKERLGAGESGSGGAIPDATDLQSITGRGIRATVEGDVVHIGKDDLFAEVDGPPLPDSVREIVESLEENGRTTMIVRRGDRYLGVIGLMDTPREASKRTISRLRELGIKRMIMISGDNQKVADAVAKEVGLDEARGDLMPDDKVNEIKKLQSEGGVAMVGDGVNDAPAMASASVGIAMGAAGSDVALETADVALMADNLDHLPLAIGLSRSTKSIIRQNLWMSLGMVAFLVPATILGLNIGPAVALHEGSTLVVVFNALRLLAYKPQS</sequence>
<organism evidence="13 14">
    <name type="scientific">Rubripirellula obstinata</name>
    <dbReference type="NCBI Taxonomy" id="406547"/>
    <lineage>
        <taxon>Bacteria</taxon>
        <taxon>Pseudomonadati</taxon>
        <taxon>Planctomycetota</taxon>
        <taxon>Planctomycetia</taxon>
        <taxon>Pirellulales</taxon>
        <taxon>Pirellulaceae</taxon>
        <taxon>Rubripirellula</taxon>
    </lineage>
</organism>
<keyword evidence="10" id="KW-0547">Nucleotide-binding</keyword>
<comment type="caution">
    <text evidence="13">The sequence shown here is derived from an EMBL/GenBank/DDBJ whole genome shotgun (WGS) entry which is preliminary data.</text>
</comment>
<dbReference type="InterPro" id="IPR023298">
    <property type="entry name" value="ATPase_P-typ_TM_dom_sf"/>
</dbReference>
<dbReference type="Gene3D" id="3.40.1110.10">
    <property type="entry name" value="Calcium-transporting ATPase, cytoplasmic domain N"/>
    <property type="match status" value="1"/>
</dbReference>
<dbReference type="GO" id="GO:0016887">
    <property type="term" value="F:ATP hydrolysis activity"/>
    <property type="evidence" value="ECO:0007669"/>
    <property type="project" value="InterPro"/>
</dbReference>
<dbReference type="GO" id="GO:0046872">
    <property type="term" value="F:metal ion binding"/>
    <property type="evidence" value="ECO:0007669"/>
    <property type="project" value="UniProtKB-KW"/>
</dbReference>
<name>A0A5B1CFG9_9BACT</name>
<comment type="catalytic activity">
    <reaction evidence="9">
        <text>Zn(2+)(in) + ATP + H2O = Zn(2+)(out) + ADP + phosphate + H(+)</text>
        <dbReference type="Rhea" id="RHEA:20621"/>
        <dbReference type="ChEBI" id="CHEBI:15377"/>
        <dbReference type="ChEBI" id="CHEBI:15378"/>
        <dbReference type="ChEBI" id="CHEBI:29105"/>
        <dbReference type="ChEBI" id="CHEBI:30616"/>
        <dbReference type="ChEBI" id="CHEBI:43474"/>
        <dbReference type="ChEBI" id="CHEBI:456216"/>
        <dbReference type="EC" id="7.2.2.12"/>
    </reaction>
</comment>
<dbReference type="InterPro" id="IPR051014">
    <property type="entry name" value="Cation_Transport_ATPase_IB"/>
</dbReference>
<dbReference type="Pfam" id="PF00122">
    <property type="entry name" value="E1-E2_ATPase"/>
    <property type="match status" value="1"/>
</dbReference>
<dbReference type="PRINTS" id="PR00119">
    <property type="entry name" value="CATATPASE"/>
</dbReference>
<keyword evidence="10" id="KW-0067">ATP-binding</keyword>
<dbReference type="InterPro" id="IPR001757">
    <property type="entry name" value="P_typ_ATPase"/>
</dbReference>
<keyword evidence="13" id="KW-0378">Hydrolase</keyword>
<evidence type="ECO:0000256" key="10">
    <source>
        <dbReference type="RuleBase" id="RU362081"/>
    </source>
</evidence>
<dbReference type="SFLD" id="SFLDG00002">
    <property type="entry name" value="C1.7:_P-type_atpase_like"/>
    <property type="match status" value="1"/>
</dbReference>
<dbReference type="NCBIfam" id="TIGR01525">
    <property type="entry name" value="ATPase-IB_hvy"/>
    <property type="match status" value="1"/>
</dbReference>
<dbReference type="CDD" id="cd07551">
    <property type="entry name" value="P-type_ATPase_HM_ZosA_PfeT-like"/>
    <property type="match status" value="1"/>
</dbReference>
<dbReference type="InterPro" id="IPR044492">
    <property type="entry name" value="P_typ_ATPase_HD_dom"/>
</dbReference>
<dbReference type="PROSITE" id="PS00154">
    <property type="entry name" value="ATPASE_E1_E2"/>
    <property type="match status" value="1"/>
</dbReference>
<feature type="transmembrane region" description="Helical" evidence="10">
    <location>
        <begin position="456"/>
        <end position="475"/>
    </location>
</feature>
<proteinExistence type="inferred from homology"/>
<feature type="transmembrane region" description="Helical" evidence="10">
    <location>
        <begin position="213"/>
        <end position="232"/>
    </location>
</feature>
<dbReference type="EC" id="7.2.2.12" evidence="8"/>
<dbReference type="EMBL" id="VRLW01000001">
    <property type="protein sequence ID" value="KAA1258233.1"/>
    <property type="molecule type" value="Genomic_DNA"/>
</dbReference>
<dbReference type="InterPro" id="IPR018303">
    <property type="entry name" value="ATPase_P-typ_P_site"/>
</dbReference>
<feature type="region of interest" description="Disordered" evidence="11">
    <location>
        <begin position="167"/>
        <end position="201"/>
    </location>
</feature>
<dbReference type="SUPFAM" id="SSF81653">
    <property type="entry name" value="Calcium ATPase, transduction domain A"/>
    <property type="match status" value="1"/>
</dbReference>
<feature type="transmembrane region" description="Helical" evidence="10">
    <location>
        <begin position="487"/>
        <end position="511"/>
    </location>
</feature>
<feature type="compositionally biased region" description="Basic and acidic residues" evidence="11">
    <location>
        <begin position="176"/>
        <end position="201"/>
    </location>
</feature>
<feature type="transmembrane region" description="Helical" evidence="10">
    <location>
        <begin position="238"/>
        <end position="256"/>
    </location>
</feature>
<feature type="domain" description="P-type ATPase A" evidence="12">
    <location>
        <begin position="320"/>
        <end position="436"/>
    </location>
</feature>
<dbReference type="SUPFAM" id="SSF81665">
    <property type="entry name" value="Calcium ATPase, transmembrane domain M"/>
    <property type="match status" value="1"/>
</dbReference>
<dbReference type="InterPro" id="IPR036412">
    <property type="entry name" value="HAD-like_sf"/>
</dbReference>
<evidence type="ECO:0000259" key="12">
    <source>
        <dbReference type="Pfam" id="PF00122"/>
    </source>
</evidence>
<dbReference type="GO" id="GO:0005524">
    <property type="term" value="F:ATP binding"/>
    <property type="evidence" value="ECO:0007669"/>
    <property type="project" value="UniProtKB-UniRule"/>
</dbReference>
<dbReference type="Gene3D" id="3.40.50.1000">
    <property type="entry name" value="HAD superfamily/HAD-like"/>
    <property type="match status" value="1"/>
</dbReference>
<dbReference type="SUPFAM" id="SSF56784">
    <property type="entry name" value="HAD-like"/>
    <property type="match status" value="1"/>
</dbReference>
<dbReference type="Gene3D" id="2.70.150.10">
    <property type="entry name" value="Calcium-transporting ATPase, cytoplasmic transduction domain A"/>
    <property type="match status" value="1"/>
</dbReference>